<dbReference type="EMBL" id="CP058214">
    <property type="protein sequence ID" value="QPC44756.1"/>
    <property type="molecule type" value="Genomic_DNA"/>
</dbReference>
<organism evidence="3 4">
    <name type="scientific">Kaustia mangrovi</name>
    <dbReference type="NCBI Taxonomy" id="2593653"/>
    <lineage>
        <taxon>Bacteria</taxon>
        <taxon>Pseudomonadati</taxon>
        <taxon>Pseudomonadota</taxon>
        <taxon>Alphaproteobacteria</taxon>
        <taxon>Hyphomicrobiales</taxon>
        <taxon>Parvibaculaceae</taxon>
        <taxon>Kaustia</taxon>
    </lineage>
</organism>
<feature type="region of interest" description="Disordered" evidence="1">
    <location>
        <begin position="1120"/>
        <end position="1151"/>
    </location>
</feature>
<proteinExistence type="predicted"/>
<dbReference type="AlphaFoldDB" id="A0A7S8C7D8"/>
<feature type="domain" description="YhdP central" evidence="2">
    <location>
        <begin position="370"/>
        <end position="832"/>
    </location>
</feature>
<protein>
    <submittedName>
        <fullName evidence="3">AsmA-like C-terminal domain-containing protein</fullName>
    </submittedName>
</protein>
<evidence type="ECO:0000256" key="1">
    <source>
        <dbReference type="SAM" id="MobiDB-lite"/>
    </source>
</evidence>
<feature type="compositionally biased region" description="Gly residues" evidence="1">
    <location>
        <begin position="1120"/>
        <end position="1133"/>
    </location>
</feature>
<dbReference type="Pfam" id="PF13116">
    <property type="entry name" value="YhdP"/>
    <property type="match status" value="1"/>
</dbReference>
<gene>
    <name evidence="3" type="ORF">HW532_19855</name>
</gene>
<sequence length="1151" mass="122383">MFSLGGVLLLAGVLALAILWRLSMGPISLGFMSGPVEQIVNAGLSGMRVEFSDVVVEREDGNGPPTVRFRHVRLVDEGNRLIARAPRATVEIDGAKLLRGRVVPRQFDLIGPHILVRRTLSGGIELGFGEPSNPPDTADISGKADKDISAETAQGSAFLESGQGMMAFLEREMLAKDRGGAAALNAITVSDASVSLYDETNQSIWYAPKVNLDFGRTPDGLTLDADAEVASGKDSWRLDLRADYRGDTQTMSVTARVHDFVPAYAAAQVFALSELGEVRLPLSGEAHLDLAEDGSITRADAVFTASAGYVGFPSFISKPILVDEGTLRLSYEPETREIVIGKSAIYIGGSQAALTGRLSPDYGETGRLLGTRVALHARDVSLDTDGEVTGALAIDRVDFEGYASVEDNRLDVDDLVILAGNAGIRMRGSFSEGEEAIGIRLAGRIRDLPIDTMKKLWPPILAPGAREWISENVLTGVIPTGDFSVDMPPKVLARALNDKAIPDRHANFDFTLSDVTTRYFDDFPVIIGAAGGGTLQGNSFDLSLKSGSVTVPSGKKIEFVSGDMRIDDLVTHGTVAEVNVTTKGPVSGFLELIDLEPLRYVSEAGFDMDRLTGAAEVSMALQLPLLRDIPAERLSIKAQTTIKEINFTGIADDMEIDGGTLEVEVTDEGLTGAGDVTLNGVPVRLELSSSFKDDGPDERRVVARATLSDKDRVRLGTDINDFVKGPVPVTLTADISKGDVESAHLAADLSRAQLRIEAIRWLRPPIKGTKATLDLDFRKDGGIGIRNAVITGKDLNVRGTMVLNKAGDIVSASLPTAQLGPDYDMTVKASRRSANVLGVSVGGRSFDARPMIHAMFGKSDTAKDHLGTVAVDASLSTIRGYRGSRLDRAKVSAEIRNGGIVRMEVNGQHGDGSQVALSVRPKTNGTRALKLTSRNGGATLRAADLYSNIRGGNLSFTADLGAPGQSALRDGRLRIRNFQVRDEPALIRFDERGGAQRTRSNSGSWSFTNLTVPFSLDGQYVRIGDALLQGPTIGASAKGLINKDNGALDISGTIIPAYALNSLLSSVPILGEVLMGGKGQGIFGVTFALRGTMSDPEMVFNPVSALAPGFLRKLFEFGTGDGGASGSGSGSGRDGGKRKEPEIDMPRALNR</sequence>
<evidence type="ECO:0000313" key="3">
    <source>
        <dbReference type="EMBL" id="QPC44756.1"/>
    </source>
</evidence>
<dbReference type="InterPro" id="IPR025263">
    <property type="entry name" value="YhdP_central"/>
</dbReference>
<reference evidence="3 4" key="1">
    <citation type="submission" date="2020-06" db="EMBL/GenBank/DDBJ databases">
        <title>Genome sequence of 2 isolates from Red Sea Mangroves.</title>
        <authorList>
            <person name="Sefrji F."/>
            <person name="Michoud G."/>
            <person name="Merlino G."/>
            <person name="Daffonchio D."/>
        </authorList>
    </citation>
    <scope>NUCLEOTIDE SEQUENCE [LARGE SCALE GENOMIC DNA]</scope>
    <source>
        <strain evidence="3 4">R1DC25</strain>
    </source>
</reference>
<evidence type="ECO:0000313" key="4">
    <source>
        <dbReference type="Proteomes" id="UP000593594"/>
    </source>
</evidence>
<dbReference type="RefSeq" id="WP_213162125.1">
    <property type="nucleotide sequence ID" value="NZ_CP058214.1"/>
</dbReference>
<evidence type="ECO:0000259" key="2">
    <source>
        <dbReference type="Pfam" id="PF13116"/>
    </source>
</evidence>
<dbReference type="KEGG" id="kmn:HW532_19855"/>
<keyword evidence="4" id="KW-1185">Reference proteome</keyword>
<dbReference type="Proteomes" id="UP000593594">
    <property type="component" value="Chromosome"/>
</dbReference>
<accession>A0A7S8C7D8</accession>
<name>A0A7S8C7D8_9HYPH</name>
<feature type="compositionally biased region" description="Basic and acidic residues" evidence="1">
    <location>
        <begin position="1134"/>
        <end position="1145"/>
    </location>
</feature>